<feature type="region of interest" description="Disordered" evidence="1">
    <location>
        <begin position="62"/>
        <end position="81"/>
    </location>
</feature>
<dbReference type="Proteomes" id="UP001153269">
    <property type="component" value="Unassembled WGS sequence"/>
</dbReference>
<keyword evidence="3" id="KW-1185">Reference proteome</keyword>
<feature type="region of interest" description="Disordered" evidence="1">
    <location>
        <begin position="89"/>
        <end position="109"/>
    </location>
</feature>
<name>A0A9N7Y6K7_PLEPL</name>
<feature type="compositionally biased region" description="Polar residues" evidence="1">
    <location>
        <begin position="25"/>
        <end position="38"/>
    </location>
</feature>
<proteinExistence type="predicted"/>
<reference evidence="2" key="1">
    <citation type="submission" date="2020-03" db="EMBL/GenBank/DDBJ databases">
        <authorList>
            <person name="Weist P."/>
        </authorList>
    </citation>
    <scope>NUCLEOTIDE SEQUENCE</scope>
</reference>
<accession>A0A9N7Y6K7</accession>
<dbReference type="AlphaFoldDB" id="A0A9N7Y6K7"/>
<evidence type="ECO:0000256" key="1">
    <source>
        <dbReference type="SAM" id="MobiDB-lite"/>
    </source>
</evidence>
<evidence type="ECO:0000313" key="3">
    <source>
        <dbReference type="Proteomes" id="UP001153269"/>
    </source>
</evidence>
<protein>
    <submittedName>
        <fullName evidence="2">Uncharacterized protein</fullName>
    </submittedName>
</protein>
<evidence type="ECO:0000313" key="2">
    <source>
        <dbReference type="EMBL" id="CAB1413224.1"/>
    </source>
</evidence>
<organism evidence="2 3">
    <name type="scientific">Pleuronectes platessa</name>
    <name type="common">European plaice</name>
    <dbReference type="NCBI Taxonomy" id="8262"/>
    <lineage>
        <taxon>Eukaryota</taxon>
        <taxon>Metazoa</taxon>
        <taxon>Chordata</taxon>
        <taxon>Craniata</taxon>
        <taxon>Vertebrata</taxon>
        <taxon>Euteleostomi</taxon>
        <taxon>Actinopterygii</taxon>
        <taxon>Neopterygii</taxon>
        <taxon>Teleostei</taxon>
        <taxon>Neoteleostei</taxon>
        <taxon>Acanthomorphata</taxon>
        <taxon>Carangaria</taxon>
        <taxon>Pleuronectiformes</taxon>
        <taxon>Pleuronectoidei</taxon>
        <taxon>Pleuronectidae</taxon>
        <taxon>Pleuronectes</taxon>
    </lineage>
</organism>
<comment type="caution">
    <text evidence="2">The sequence shown here is derived from an EMBL/GenBank/DDBJ whole genome shotgun (WGS) entry which is preliminary data.</text>
</comment>
<sequence length="109" mass="12174">MRQPLSRQPPLRLLFSPNPPCCFITPTSTSSRQPSGNHVNPRPWWVTPDNPAAVLDQRFSVDTATEHPQTTTTPPSNPRLLAHKHLRPCTSPHIHPAILPPQAEGLEER</sequence>
<feature type="region of interest" description="Disordered" evidence="1">
    <location>
        <begin position="24"/>
        <end position="45"/>
    </location>
</feature>
<gene>
    <name evidence="2" type="ORF">PLEPLA_LOCUS924</name>
</gene>
<dbReference type="EMBL" id="CADEAL010000045">
    <property type="protein sequence ID" value="CAB1413224.1"/>
    <property type="molecule type" value="Genomic_DNA"/>
</dbReference>